<keyword evidence="2" id="KW-1185">Reference proteome</keyword>
<evidence type="ECO:0000313" key="1">
    <source>
        <dbReference type="EMBL" id="MBP1048416.1"/>
    </source>
</evidence>
<evidence type="ECO:0000313" key="2">
    <source>
        <dbReference type="Proteomes" id="UP000673375"/>
    </source>
</evidence>
<sequence>MSVALMIDNPINEKEEYLYVPIAAEHTFEKYWQTAAKQLELEWVPFFQSGIVIGWERESVIIEELEKIKNWFLINVSDQARLTSLLERVVNVIHAVKKVFKDKEIRIFIG</sequence>
<organism evidence="1 2">
    <name type="scientific">Enterococcus larvae</name>
    <dbReference type="NCBI Taxonomy" id="2794352"/>
    <lineage>
        <taxon>Bacteria</taxon>
        <taxon>Bacillati</taxon>
        <taxon>Bacillota</taxon>
        <taxon>Bacilli</taxon>
        <taxon>Lactobacillales</taxon>
        <taxon>Enterococcaceae</taxon>
        <taxon>Enterococcus</taxon>
    </lineage>
</organism>
<dbReference type="EMBL" id="JAEDXU010000016">
    <property type="protein sequence ID" value="MBP1048416.1"/>
    <property type="molecule type" value="Genomic_DNA"/>
</dbReference>
<name>A0ABS4CQJ0_9ENTE</name>
<comment type="caution">
    <text evidence="1">The sequence shown here is derived from an EMBL/GenBank/DDBJ whole genome shotgun (WGS) entry which is preliminary data.</text>
</comment>
<protein>
    <submittedName>
        <fullName evidence="1">Uncharacterized protein</fullName>
    </submittedName>
</protein>
<gene>
    <name evidence="1" type="ORF">I6N96_19220</name>
</gene>
<accession>A0ABS4CQJ0</accession>
<reference evidence="1 2" key="1">
    <citation type="submission" date="2020-12" db="EMBL/GenBank/DDBJ databases">
        <title>Vagococcus allomyrinae sp. nov. and Enterococcus lavae sp. nov., isolated from the larvae of Allomyrina dichotoma.</title>
        <authorList>
            <person name="Lee S.D."/>
        </authorList>
    </citation>
    <scope>NUCLEOTIDE SEQUENCE [LARGE SCALE GENOMIC DNA]</scope>
    <source>
        <strain evidence="1 2">BWM-S5</strain>
    </source>
</reference>
<dbReference type="RefSeq" id="WP_209559185.1">
    <property type="nucleotide sequence ID" value="NZ_JAEDXU010000016.1"/>
</dbReference>
<proteinExistence type="predicted"/>
<dbReference type="Proteomes" id="UP000673375">
    <property type="component" value="Unassembled WGS sequence"/>
</dbReference>